<sequence>MTTLVMHCNVHRAAKDVVGERSDIQFRVTTPSGRSYSGTSRTKVDLSSSDEEVFVEKGSCLPTSNCGKGDDQRRHLNVNNRVSDFFRHKPKRSERSEHSHCHDQHSLDSSYFSKPSNRNSGFSVNSFMEDTALRDFGGGNHPQCHDVTVTSRFLQPT</sequence>
<feature type="compositionally biased region" description="Basic and acidic residues" evidence="1">
    <location>
        <begin position="93"/>
        <end position="106"/>
    </location>
</feature>
<evidence type="ECO:0000256" key="1">
    <source>
        <dbReference type="SAM" id="MobiDB-lite"/>
    </source>
</evidence>
<keyword evidence="3" id="KW-1185">Reference proteome</keyword>
<reference evidence="3" key="1">
    <citation type="submission" date="2003-08" db="EMBL/GenBank/DDBJ databases">
        <authorList>
            <person name="Birren B."/>
            <person name="Nusbaum C."/>
            <person name="Abebe A."/>
            <person name="Abouelleil A."/>
            <person name="Adekoya E."/>
            <person name="Ait-zahra M."/>
            <person name="Allen N."/>
            <person name="Allen T."/>
            <person name="An P."/>
            <person name="Anderson M."/>
            <person name="Anderson S."/>
            <person name="Arachchi H."/>
            <person name="Armbruster J."/>
            <person name="Bachantsang P."/>
            <person name="Baldwin J."/>
            <person name="Barry A."/>
            <person name="Bayul T."/>
            <person name="Blitshsteyn B."/>
            <person name="Bloom T."/>
            <person name="Blye J."/>
            <person name="Boguslavskiy L."/>
            <person name="Borowsky M."/>
            <person name="Boukhgalter B."/>
            <person name="Brunache A."/>
            <person name="Butler J."/>
            <person name="Calixte N."/>
            <person name="Calvo S."/>
            <person name="Camarata J."/>
            <person name="Campo K."/>
            <person name="Chang J."/>
            <person name="Cheshatsang Y."/>
            <person name="Citroen M."/>
            <person name="Collymore A."/>
            <person name="Considine T."/>
            <person name="Cook A."/>
            <person name="Cooke P."/>
            <person name="Corum B."/>
            <person name="Cuomo C."/>
            <person name="David R."/>
            <person name="Dawoe T."/>
            <person name="Degray S."/>
            <person name="Dodge S."/>
            <person name="Dooley K."/>
            <person name="Dorje P."/>
            <person name="Dorjee K."/>
            <person name="Dorris L."/>
            <person name="Duffey N."/>
            <person name="Dupes A."/>
            <person name="Elkins T."/>
            <person name="Engels R."/>
            <person name="Erickson J."/>
            <person name="Farina A."/>
            <person name="Faro S."/>
            <person name="Ferreira P."/>
            <person name="Fischer H."/>
            <person name="Fitzgerald M."/>
            <person name="Foley K."/>
            <person name="Gage D."/>
            <person name="Galagan J."/>
            <person name="Gearin G."/>
            <person name="Gnerre S."/>
            <person name="Gnirke A."/>
            <person name="Goyette A."/>
            <person name="Graham J."/>
            <person name="Grandbois E."/>
            <person name="Gyaltsen K."/>
            <person name="Hafez N."/>
            <person name="Hagopian D."/>
            <person name="Hagos B."/>
            <person name="Hall J."/>
            <person name="Hatcher B."/>
            <person name="Heller A."/>
            <person name="Higgins H."/>
            <person name="Honan T."/>
            <person name="Horn A."/>
            <person name="Houde N."/>
            <person name="Hughes L."/>
            <person name="Hulme W."/>
            <person name="Husby E."/>
            <person name="Iliev I."/>
            <person name="Jaffe D."/>
            <person name="Jones C."/>
            <person name="Kamal M."/>
            <person name="Kamat A."/>
            <person name="Kamvysselis M."/>
            <person name="Karlsson E."/>
            <person name="Kells C."/>
            <person name="Kieu A."/>
            <person name="Kisner P."/>
            <person name="Kodira C."/>
            <person name="Kulbokas E."/>
            <person name="Labutti K."/>
            <person name="Lama D."/>
            <person name="Landers T."/>
            <person name="Leger J."/>
            <person name="Levine S."/>
            <person name="Lewis D."/>
            <person name="Lewis T."/>
            <person name="Lindblad-toh K."/>
            <person name="Liu X."/>
            <person name="Lokyitsang T."/>
            <person name="Lokyitsang Y."/>
            <person name="Lucien O."/>
            <person name="Lui A."/>
            <person name="Ma L.J."/>
            <person name="Mabbitt R."/>
            <person name="Macdonald J."/>
            <person name="Maclean C."/>
            <person name="Major J."/>
            <person name="Manning J."/>
            <person name="Marabella R."/>
            <person name="Maru K."/>
            <person name="Matthews C."/>
            <person name="Mauceli E."/>
            <person name="Mccarthy M."/>
            <person name="Mcdonough S."/>
            <person name="Mcghee T."/>
            <person name="Meldrim J."/>
            <person name="Meneus L."/>
            <person name="Mesirov J."/>
            <person name="Mihalev A."/>
            <person name="Mihova T."/>
            <person name="Mikkelsen T."/>
            <person name="Mlenga V."/>
            <person name="Moru K."/>
            <person name="Mozes J."/>
            <person name="Mulrain L."/>
            <person name="Munson G."/>
            <person name="Naylor J."/>
            <person name="Newes C."/>
            <person name="Nguyen C."/>
            <person name="Nguyen N."/>
            <person name="Nguyen T."/>
            <person name="Nicol R."/>
            <person name="Nielsen C."/>
            <person name="Nizzari M."/>
            <person name="Norbu C."/>
            <person name="Norbu N."/>
            <person name="O'donnell P."/>
            <person name="Okoawo O."/>
            <person name="O'leary S."/>
            <person name="Omotosho B."/>
            <person name="O'neill K."/>
            <person name="Osman S."/>
            <person name="Parker S."/>
            <person name="Perrin D."/>
            <person name="Phunkhang P."/>
            <person name="Piqani B."/>
            <person name="Purcell S."/>
            <person name="Rachupka T."/>
            <person name="Ramasamy U."/>
            <person name="Rameau R."/>
            <person name="Ray V."/>
            <person name="Raymond C."/>
            <person name="Retta R."/>
            <person name="Richardson S."/>
            <person name="Rise C."/>
            <person name="Rodriguez J."/>
            <person name="Rogers J."/>
            <person name="Rogov P."/>
            <person name="Rutman M."/>
            <person name="Schupbach R."/>
            <person name="Seaman C."/>
            <person name="Settipalli S."/>
            <person name="Sharpe T."/>
            <person name="Sheridan J."/>
            <person name="Sherpa N."/>
            <person name="Shi J."/>
            <person name="Smirnov S."/>
            <person name="Smith C."/>
            <person name="Sougnez C."/>
            <person name="Spencer B."/>
            <person name="Stalker J."/>
            <person name="Stange-thomann N."/>
            <person name="Stavropoulos S."/>
            <person name="Stetson K."/>
            <person name="Stone C."/>
            <person name="Stone S."/>
            <person name="Stubbs M."/>
            <person name="Talamas J."/>
            <person name="Tchuinga P."/>
            <person name="Tenzing P."/>
            <person name="Tesfaye S."/>
            <person name="Theodore J."/>
            <person name="Thoulutsang Y."/>
            <person name="Topham K."/>
            <person name="Towey S."/>
            <person name="Tsamla T."/>
            <person name="Tsomo N."/>
            <person name="Vallee D."/>
            <person name="Vassiliev H."/>
            <person name="Venkataraman V."/>
            <person name="Vinson J."/>
            <person name="Vo A."/>
            <person name="Wade C."/>
            <person name="Wang S."/>
            <person name="Wangchuk T."/>
            <person name="Wangdi T."/>
            <person name="Whittaker C."/>
            <person name="Wilkinson J."/>
            <person name="Wu Y."/>
            <person name="Wyman D."/>
            <person name="Yadav S."/>
            <person name="Yang S."/>
            <person name="Yang X."/>
            <person name="Yeager S."/>
            <person name="Yee E."/>
            <person name="Young G."/>
            <person name="Zainoun J."/>
            <person name="Zembeck L."/>
            <person name="Zimmer A."/>
            <person name="Zody M."/>
            <person name="Lander E."/>
        </authorList>
    </citation>
    <scope>NUCLEOTIDE SEQUENCE [LARGE SCALE GENOMIC DNA]</scope>
</reference>
<dbReference type="HOGENOM" id="CLU_1677244_0_0_1"/>
<reference evidence="2" key="2">
    <citation type="submission" date="2025-08" db="UniProtKB">
        <authorList>
            <consortium name="Ensembl"/>
        </authorList>
    </citation>
    <scope>IDENTIFICATION</scope>
</reference>
<evidence type="ECO:0000313" key="2">
    <source>
        <dbReference type="Ensembl" id="ENSCSAVP00000016453.1"/>
    </source>
</evidence>
<reference evidence="2" key="3">
    <citation type="submission" date="2025-09" db="UniProtKB">
        <authorList>
            <consortium name="Ensembl"/>
        </authorList>
    </citation>
    <scope>IDENTIFICATION</scope>
</reference>
<proteinExistence type="predicted"/>
<organism evidence="2 3">
    <name type="scientific">Ciona savignyi</name>
    <name type="common">Pacific transparent sea squirt</name>
    <dbReference type="NCBI Taxonomy" id="51511"/>
    <lineage>
        <taxon>Eukaryota</taxon>
        <taxon>Metazoa</taxon>
        <taxon>Chordata</taxon>
        <taxon>Tunicata</taxon>
        <taxon>Ascidiacea</taxon>
        <taxon>Phlebobranchia</taxon>
        <taxon>Cionidae</taxon>
        <taxon>Ciona</taxon>
    </lineage>
</organism>
<dbReference type="AlphaFoldDB" id="H2ZFT7"/>
<dbReference type="InParanoid" id="H2ZFT7"/>
<accession>H2ZFT7</accession>
<protein>
    <submittedName>
        <fullName evidence="2">Uncharacterized protein</fullName>
    </submittedName>
</protein>
<dbReference type="Proteomes" id="UP000007875">
    <property type="component" value="Unassembled WGS sequence"/>
</dbReference>
<dbReference type="Ensembl" id="ENSCSAVT00000016634.1">
    <property type="protein sequence ID" value="ENSCSAVP00000016453.1"/>
    <property type="gene ID" value="ENSCSAVG00000009677.1"/>
</dbReference>
<name>H2ZFT7_CIOSA</name>
<evidence type="ECO:0000313" key="3">
    <source>
        <dbReference type="Proteomes" id="UP000007875"/>
    </source>
</evidence>
<feature type="region of interest" description="Disordered" evidence="1">
    <location>
        <begin position="89"/>
        <end position="115"/>
    </location>
</feature>